<dbReference type="PANTHER" id="PTHR19303">
    <property type="entry name" value="TRANSPOSON"/>
    <property type="match status" value="1"/>
</dbReference>
<sequence length="560" mass="63465">MTDYNDPAATVLALNEQSGQPKNYSALSKSSGIPISTLRDRDNGRISRKERAVDQQYLTPQEEKSLLEYVLRLSKNGYPLPVKFLRALAWEIARRRSSAMPVPVADEDTRPPGKNWPQAFYKRHPELTSRTLKAIDWKRHDHNIYDKVQDWFRVIKTELSNPAILAENVYNMDETGVLLSVLGALKVLVGREEMCKYRGAAVKRKMVTAVECLSADGRSLHPLVVWPASTHRSNWTTYPTPGWHFACSKNGYTDSTINLYWIQHVFDPQTKARAGSRPRLLISDGFAAHESLDVLKFCLANNIIPCRLPSHTSHKLQPCDVGVFSSLKTAYREQVELLYRGGANAVRLEHFTSLYSRARNAAMTTRKINAGWSKTGMFPWNPERVLKDIQPPPGGSDPTERNIVTLARRSEGDELVQTPLTPITADSLTLLCRKVDREARGWDTDSRLLIKRLARAAERAFADRALLRNDNERLLAQNNEKRTRTSQPARKVGNAKVMSYEDIVEAQSKLEAKKSSETKKRKRNSSIGCRRTRSCADDIRNAEDEIQRWGLGEYCSVISF</sequence>
<accession>A0A1Q5UAK2</accession>
<evidence type="ECO:0000313" key="3">
    <source>
        <dbReference type="EMBL" id="OKP09503.1"/>
    </source>
</evidence>
<dbReference type="PANTHER" id="PTHR19303:SF74">
    <property type="entry name" value="POGO TRANSPOSABLE ELEMENT WITH KRAB DOMAIN"/>
    <property type="match status" value="1"/>
</dbReference>
<dbReference type="InterPro" id="IPR004875">
    <property type="entry name" value="DDE_SF_endonuclease_dom"/>
</dbReference>
<keyword evidence="4" id="KW-1185">Reference proteome</keyword>
<dbReference type="EMBL" id="MNBE01000509">
    <property type="protein sequence ID" value="OKP09503.1"/>
    <property type="molecule type" value="Genomic_DNA"/>
</dbReference>
<dbReference type="GO" id="GO:0003677">
    <property type="term" value="F:DNA binding"/>
    <property type="evidence" value="ECO:0007669"/>
    <property type="project" value="UniProtKB-KW"/>
</dbReference>
<dbReference type="PROSITE" id="PS51253">
    <property type="entry name" value="HTH_CENPB"/>
    <property type="match status" value="1"/>
</dbReference>
<reference evidence="3 4" key="1">
    <citation type="submission" date="2016-10" db="EMBL/GenBank/DDBJ databases">
        <title>Genome sequence of the ascomycete fungus Penicillium subrubescens.</title>
        <authorList>
            <person name="De Vries R.P."/>
            <person name="Peng M."/>
            <person name="Dilokpimol A."/>
            <person name="Hilden K."/>
            <person name="Makela M.R."/>
            <person name="Grigoriev I."/>
            <person name="Riley R."/>
            <person name="Granchi Z."/>
        </authorList>
    </citation>
    <scope>NUCLEOTIDE SEQUENCE [LARGE SCALE GENOMIC DNA]</scope>
    <source>
        <strain evidence="3 4">CBS 132785</strain>
    </source>
</reference>
<name>A0A1Q5UAK2_9EURO</name>
<dbReference type="AlphaFoldDB" id="A0A1Q5UAK2"/>
<dbReference type="InterPro" id="IPR006600">
    <property type="entry name" value="HTH_CenpB_DNA-bd_dom"/>
</dbReference>
<keyword evidence="1" id="KW-0238">DNA-binding</keyword>
<dbReference type="InterPro" id="IPR050863">
    <property type="entry name" value="CenT-Element_Derived"/>
</dbReference>
<organism evidence="3 4">
    <name type="scientific">Penicillium subrubescens</name>
    <dbReference type="NCBI Taxonomy" id="1316194"/>
    <lineage>
        <taxon>Eukaryota</taxon>
        <taxon>Fungi</taxon>
        <taxon>Dikarya</taxon>
        <taxon>Ascomycota</taxon>
        <taxon>Pezizomycotina</taxon>
        <taxon>Eurotiomycetes</taxon>
        <taxon>Eurotiomycetidae</taxon>
        <taxon>Eurotiales</taxon>
        <taxon>Aspergillaceae</taxon>
        <taxon>Penicillium</taxon>
    </lineage>
</organism>
<proteinExistence type="predicted"/>
<comment type="caution">
    <text evidence="3">The sequence shown here is derived from an EMBL/GenBank/DDBJ whole genome shotgun (WGS) entry which is preliminary data.</text>
</comment>
<evidence type="ECO:0000256" key="1">
    <source>
        <dbReference type="ARBA" id="ARBA00023125"/>
    </source>
</evidence>
<dbReference type="OrthoDB" id="4207519at2759"/>
<feature type="domain" description="HTH CENPB-type" evidence="2">
    <location>
        <begin position="50"/>
        <end position="130"/>
    </location>
</feature>
<protein>
    <recommendedName>
        <fullName evidence="2">HTH CENPB-type domain-containing protein</fullName>
    </recommendedName>
</protein>
<gene>
    <name evidence="3" type="ORF">PENSUB_5152</name>
</gene>
<evidence type="ECO:0000259" key="2">
    <source>
        <dbReference type="PROSITE" id="PS51253"/>
    </source>
</evidence>
<dbReference type="Proteomes" id="UP000186955">
    <property type="component" value="Unassembled WGS sequence"/>
</dbReference>
<evidence type="ECO:0000313" key="4">
    <source>
        <dbReference type="Proteomes" id="UP000186955"/>
    </source>
</evidence>
<dbReference type="Pfam" id="PF03184">
    <property type="entry name" value="DDE_1"/>
    <property type="match status" value="1"/>
</dbReference>
<dbReference type="GO" id="GO:0005634">
    <property type="term" value="C:nucleus"/>
    <property type="evidence" value="ECO:0007669"/>
    <property type="project" value="TreeGrafter"/>
</dbReference>